<dbReference type="GO" id="GO:0016887">
    <property type="term" value="F:ATP hydrolysis activity"/>
    <property type="evidence" value="ECO:0007669"/>
    <property type="project" value="InterPro"/>
</dbReference>
<dbReference type="InterPro" id="IPR027417">
    <property type="entry name" value="P-loop_NTPase"/>
</dbReference>
<evidence type="ECO:0000313" key="3">
    <source>
        <dbReference type="Proteomes" id="UP000568877"/>
    </source>
</evidence>
<reference evidence="2 3" key="1">
    <citation type="journal article" date="2020" name="Front. Microbiol.">
        <title>Single-cell genomics of novel Actinobacteria with the Wood-Ljungdahl pathway discovered in a serpentinizing system.</title>
        <authorList>
            <person name="Merino N."/>
            <person name="Kawai M."/>
            <person name="Boyd E.S."/>
            <person name="Colman D.R."/>
            <person name="McGlynn S.E."/>
            <person name="Nealson K.H."/>
            <person name="Kurokawa K."/>
            <person name="Hongoh Y."/>
        </authorList>
    </citation>
    <scope>NUCLEOTIDE SEQUENCE [LARGE SCALE GENOMIC DNA]</scope>
    <source>
        <strain evidence="2 3">S42</strain>
    </source>
</reference>
<gene>
    <name evidence="2" type="ORF">HKBW3S42_01103</name>
</gene>
<comment type="caution">
    <text evidence="2">The sequence shown here is derived from an EMBL/GenBank/DDBJ whole genome shotgun (WGS) entry which is preliminary data.</text>
</comment>
<feature type="domain" description="ORC1/DEAH AAA+ ATPase" evidence="1">
    <location>
        <begin position="9"/>
        <end position="97"/>
    </location>
</feature>
<sequence length="123" mass="13689">MYRLIAVVAGTGSVLEILRQICLSLDVECRSHSIATLLKTIKNILIEIIQSKQIPVLIIDEAQLIRLEVFAQMHTIGQFDMDSKPVMPVILSGQNNLIGNLMYHTSRPIASRADGHILLVNLM</sequence>
<evidence type="ECO:0000259" key="1">
    <source>
        <dbReference type="Pfam" id="PF13401"/>
    </source>
</evidence>
<accession>A0A6V8PJE6</accession>
<dbReference type="EMBL" id="BLSA01000155">
    <property type="protein sequence ID" value="GFP32795.1"/>
    <property type="molecule type" value="Genomic_DNA"/>
</dbReference>
<name>A0A6V8PJE6_9ACTN</name>
<organism evidence="2 3">
    <name type="scientific">Candidatus Hakubella thermalkaliphila</name>
    <dbReference type="NCBI Taxonomy" id="2754717"/>
    <lineage>
        <taxon>Bacteria</taxon>
        <taxon>Bacillati</taxon>
        <taxon>Actinomycetota</taxon>
        <taxon>Actinomycetota incertae sedis</taxon>
        <taxon>Candidatus Hakubellales</taxon>
        <taxon>Candidatus Hakubellaceae</taxon>
        <taxon>Candidatus Hakubella</taxon>
    </lineage>
</organism>
<dbReference type="Pfam" id="PF13401">
    <property type="entry name" value="AAA_22"/>
    <property type="match status" value="1"/>
</dbReference>
<proteinExistence type="predicted"/>
<dbReference type="Proteomes" id="UP000568877">
    <property type="component" value="Unassembled WGS sequence"/>
</dbReference>
<protein>
    <recommendedName>
        <fullName evidence="1">ORC1/DEAH AAA+ ATPase domain-containing protein</fullName>
    </recommendedName>
</protein>
<dbReference type="SUPFAM" id="SSF52540">
    <property type="entry name" value="P-loop containing nucleoside triphosphate hydrolases"/>
    <property type="match status" value="1"/>
</dbReference>
<dbReference type="AlphaFoldDB" id="A0A6V8PJE6"/>
<dbReference type="InterPro" id="IPR049945">
    <property type="entry name" value="AAA_22"/>
</dbReference>
<evidence type="ECO:0000313" key="2">
    <source>
        <dbReference type="EMBL" id="GFP32795.1"/>
    </source>
</evidence>